<dbReference type="PIRSF" id="PIRSF014753">
    <property type="entry name" value="UCP014753"/>
    <property type="match status" value="1"/>
</dbReference>
<keyword evidence="1" id="KW-0732">Signal</keyword>
<evidence type="ECO:0000256" key="1">
    <source>
        <dbReference type="SAM" id="SignalP"/>
    </source>
</evidence>
<evidence type="ECO:0000313" key="4">
    <source>
        <dbReference type="Proteomes" id="UP000004219"/>
    </source>
</evidence>
<dbReference type="Proteomes" id="UP000004219">
    <property type="component" value="Unassembled WGS sequence"/>
</dbReference>
<feature type="signal peptide" evidence="1">
    <location>
        <begin position="1"/>
        <end position="28"/>
    </location>
</feature>
<evidence type="ECO:0000259" key="2">
    <source>
        <dbReference type="Pfam" id="PF10022"/>
    </source>
</evidence>
<reference evidence="3 4" key="1">
    <citation type="submission" date="2012-02" db="EMBL/GenBank/DDBJ databases">
        <title>The Genome Sequence of Bacteroides vulgatus CL09T03C04.</title>
        <authorList>
            <consortium name="The Broad Institute Genome Sequencing Platform"/>
            <person name="Earl A."/>
            <person name="Ward D."/>
            <person name="Feldgarden M."/>
            <person name="Gevers D."/>
            <person name="Zitomersky N.L."/>
            <person name="Coyne M.J."/>
            <person name="Comstock L.E."/>
            <person name="Young S.K."/>
            <person name="Zeng Q."/>
            <person name="Gargeya S."/>
            <person name="Fitzgerald M."/>
            <person name="Haas B."/>
            <person name="Abouelleil A."/>
            <person name="Alvarado L."/>
            <person name="Arachchi H.M."/>
            <person name="Berlin A."/>
            <person name="Chapman S.B."/>
            <person name="Gearin G."/>
            <person name="Goldberg J."/>
            <person name="Griggs A."/>
            <person name="Gujja S."/>
            <person name="Hansen M."/>
            <person name="Heiman D."/>
            <person name="Howarth C."/>
            <person name="Larimer J."/>
            <person name="Lui A."/>
            <person name="MacDonald P.J.P."/>
            <person name="McCowen C."/>
            <person name="Montmayeur A."/>
            <person name="Murphy C."/>
            <person name="Neiman D."/>
            <person name="Pearson M."/>
            <person name="Priest M."/>
            <person name="Roberts A."/>
            <person name="Saif S."/>
            <person name="Shea T."/>
            <person name="Sisk P."/>
            <person name="Stolte C."/>
            <person name="Sykes S."/>
            <person name="Wortman J."/>
            <person name="Nusbaum C."/>
            <person name="Birren B."/>
        </authorList>
    </citation>
    <scope>NUCLEOTIDE SEQUENCE [LARGE SCALE GENOMIC DNA]</scope>
    <source>
        <strain evidence="3 4">CL09T03C04</strain>
    </source>
</reference>
<protein>
    <recommendedName>
        <fullName evidence="2">DUF2264 domain-containing protein</fullName>
    </recommendedName>
</protein>
<proteinExistence type="predicted"/>
<name>I9J2W6_PHOVU</name>
<dbReference type="EMBL" id="AGXZ01000009">
    <property type="protein sequence ID" value="EIY80694.1"/>
    <property type="molecule type" value="Genomic_DNA"/>
</dbReference>
<dbReference type="InterPro" id="IPR016624">
    <property type="entry name" value="UCP014753"/>
</dbReference>
<keyword evidence="4" id="KW-1185">Reference proteome</keyword>
<comment type="caution">
    <text evidence="3">The sequence shown here is derived from an EMBL/GenBank/DDBJ whole genome shotgun (WGS) entry which is preliminary data.</text>
</comment>
<dbReference type="Pfam" id="PF10022">
    <property type="entry name" value="DUF2264"/>
    <property type="match status" value="1"/>
</dbReference>
<evidence type="ECO:0000313" key="3">
    <source>
        <dbReference type="EMBL" id="EIY80694.1"/>
    </source>
</evidence>
<dbReference type="PATRIC" id="fig|997891.3.peg.1283"/>
<dbReference type="HOGENOM" id="CLU_028269_2_0_10"/>
<sequence length="415" mass="47219">MLKKYRMRTRNCLLIAFCFMILCGKLYAQPTGSEDRMYWVQTLTKIADPVLVNLSQGTLKRNMPFESLSDEPLRRSVSYLEAVGRTVCGIAPWLELGPDDTQEGKLRERYIQLVVKGLKQAVDPQSADYLMFDNRHSQPLVDAAFLVQGLLRAPGQLWGNLDADTQKKLVYELKRTRGIKPNESNWLLFASMVEAALLEFTGEYDTQRLYYGVNRFIDEWYKGDAWYGDGAELHLDYYNSLVIHPMLTDVLSVMKKHGLERAEFLERQLVRQQRMAAQLERMISPEATYPVVGRSIVYRFGAFHALSHIALLDKLPQPLSKGQIRSALTAVMQRQISMPGTFDENGWLKIGFAGSQINMSEPYINTGSLYLCTAAFLPLGLPANHPFWTEPYSEWTNLKAWKGVDVGADKALRKG</sequence>
<dbReference type="PANTHER" id="PTHR35339:SF3">
    <property type="entry name" value="DUF2264 DOMAIN-CONTAINING PROTEIN"/>
    <property type="match status" value="1"/>
</dbReference>
<dbReference type="AlphaFoldDB" id="I9J2W6"/>
<feature type="domain" description="DUF2264" evidence="2">
    <location>
        <begin position="35"/>
        <end position="395"/>
    </location>
</feature>
<dbReference type="InterPro" id="IPR049349">
    <property type="entry name" value="DUF2264_N"/>
</dbReference>
<organism evidence="3 4">
    <name type="scientific">Phocaeicola vulgatus CL09T03C04</name>
    <dbReference type="NCBI Taxonomy" id="997891"/>
    <lineage>
        <taxon>Bacteria</taxon>
        <taxon>Pseudomonadati</taxon>
        <taxon>Bacteroidota</taxon>
        <taxon>Bacteroidia</taxon>
        <taxon>Bacteroidales</taxon>
        <taxon>Bacteroidaceae</taxon>
        <taxon>Phocaeicola</taxon>
    </lineage>
</organism>
<dbReference type="PANTHER" id="PTHR35339">
    <property type="entry name" value="LINALOOL DEHYDRATASE_ISOMERASE DOMAIN-CONTAINING PROTEIN"/>
    <property type="match status" value="1"/>
</dbReference>
<feature type="chain" id="PRO_5003721503" description="DUF2264 domain-containing protein" evidence="1">
    <location>
        <begin position="29"/>
        <end position="415"/>
    </location>
</feature>
<gene>
    <name evidence="3" type="ORF">HMPREF1058_01216</name>
</gene>
<accession>I9J2W6</accession>